<accession>A0ACC3DIH5</accession>
<reference evidence="1" key="1">
    <citation type="submission" date="2024-09" db="EMBL/GenBank/DDBJ databases">
        <title>Black Yeasts Isolated from many extreme environments.</title>
        <authorList>
            <person name="Coleine C."/>
            <person name="Stajich J.E."/>
            <person name="Selbmann L."/>
        </authorList>
    </citation>
    <scope>NUCLEOTIDE SEQUENCE</scope>
    <source>
        <strain evidence="1">CCFEE 5737</strain>
    </source>
</reference>
<protein>
    <submittedName>
        <fullName evidence="1">Uncharacterized protein</fullName>
    </submittedName>
</protein>
<sequence>MILQRWLPNLNLAIWVTAFGGCMILLNVLHVKNYGWAQFWLGRAKVFIITALIVVCLAVSLDANSDREVRGFRYWNNPGAFGHYIYEGSAGGFLGWWASMVSATFAYTGCEVVGAAFGEVENPRKNIPSAVRQTLYRIGIFYIISVIAIGMAVPYTDQGLTSYGGHHDITSSPFVIAVTNAHIKVLPEIINGSLLVFTLSAVNADIYTASRTLFALAKDKQAPAFLMHTIKGGVMDGVPLGAVAVASCFVALAYMNAAKSAQVVFVYLVNLTTVFGALNWVNILVSYLFFRKGLNARGVQVSQLPYVCPLQPYGAYYALIVTVLVITFNGKPRLITVHSGH</sequence>
<gene>
    <name evidence="1" type="ORF">LTS18_012800</name>
</gene>
<proteinExistence type="predicted"/>
<keyword evidence="2" id="KW-1185">Reference proteome</keyword>
<comment type="caution">
    <text evidence="1">The sequence shown here is derived from an EMBL/GenBank/DDBJ whole genome shotgun (WGS) entry which is preliminary data.</text>
</comment>
<organism evidence="1 2">
    <name type="scientific">Coniosporium uncinatum</name>
    <dbReference type="NCBI Taxonomy" id="93489"/>
    <lineage>
        <taxon>Eukaryota</taxon>
        <taxon>Fungi</taxon>
        <taxon>Dikarya</taxon>
        <taxon>Ascomycota</taxon>
        <taxon>Pezizomycotina</taxon>
        <taxon>Dothideomycetes</taxon>
        <taxon>Dothideomycetes incertae sedis</taxon>
        <taxon>Coniosporium</taxon>
    </lineage>
</organism>
<evidence type="ECO:0000313" key="1">
    <source>
        <dbReference type="EMBL" id="KAK3076517.1"/>
    </source>
</evidence>
<evidence type="ECO:0000313" key="2">
    <source>
        <dbReference type="Proteomes" id="UP001186974"/>
    </source>
</evidence>
<dbReference type="Proteomes" id="UP001186974">
    <property type="component" value="Unassembled WGS sequence"/>
</dbReference>
<dbReference type="EMBL" id="JAWDJW010003882">
    <property type="protein sequence ID" value="KAK3076517.1"/>
    <property type="molecule type" value="Genomic_DNA"/>
</dbReference>
<name>A0ACC3DIH5_9PEZI</name>